<keyword evidence="5" id="KW-0804">Transcription</keyword>
<evidence type="ECO:0000259" key="8">
    <source>
        <dbReference type="Pfam" id="PF04542"/>
    </source>
</evidence>
<dbReference type="Pfam" id="PF13490">
    <property type="entry name" value="zf-HC2"/>
    <property type="match status" value="1"/>
</dbReference>
<dbReference type="Pfam" id="PF04542">
    <property type="entry name" value="Sigma70_r2"/>
    <property type="match status" value="1"/>
</dbReference>
<keyword evidence="2" id="KW-0805">Transcription regulation</keyword>
<feature type="region of interest" description="Disordered" evidence="6">
    <location>
        <begin position="359"/>
        <end position="457"/>
    </location>
</feature>
<organism evidence="10 11">
    <name type="scientific">Kribbella qitaiheensis</name>
    <dbReference type="NCBI Taxonomy" id="1544730"/>
    <lineage>
        <taxon>Bacteria</taxon>
        <taxon>Bacillati</taxon>
        <taxon>Actinomycetota</taxon>
        <taxon>Actinomycetes</taxon>
        <taxon>Propionibacteriales</taxon>
        <taxon>Kribbellaceae</taxon>
        <taxon>Kribbella</taxon>
    </lineage>
</organism>
<evidence type="ECO:0000256" key="6">
    <source>
        <dbReference type="SAM" id="MobiDB-lite"/>
    </source>
</evidence>
<dbReference type="GO" id="GO:0016987">
    <property type="term" value="F:sigma factor activity"/>
    <property type="evidence" value="ECO:0007669"/>
    <property type="project" value="UniProtKB-KW"/>
</dbReference>
<comment type="similarity">
    <text evidence="1">Belongs to the sigma-70 factor family. ECF subfamily.</text>
</comment>
<dbReference type="InterPro" id="IPR007627">
    <property type="entry name" value="RNA_pol_sigma70_r2"/>
</dbReference>
<dbReference type="SUPFAM" id="SSF88659">
    <property type="entry name" value="Sigma3 and sigma4 domains of RNA polymerase sigma factors"/>
    <property type="match status" value="1"/>
</dbReference>
<evidence type="ECO:0000256" key="1">
    <source>
        <dbReference type="ARBA" id="ARBA00010641"/>
    </source>
</evidence>
<sequence>MTRIQKTFSRNLAIAAVVMKVHGFVPRGNLVSGNQVTDREDVVTNQGERQMEAPEAPSDAELIARVRAGDLEAYGELFGRHHHAAVRMARQLVPANDADDLASDAFAKVLDALRGGGGPDLSFRAYLLTTVRRVHVDRIRAGRKVQSTDDIAAYERDPETFEDPTVTGFESGAAAKAFASLPERWQAVLWHTEVEGEKPAAIAPLLGLTANGVSALAYRAREGLRQAYLQQHLADVAGDRCRWTTERLGAYVRGGLTKRENHNVREHLDDCAQCTAVYLELVEINSALPALLAPALLGTAGIGYLAAAGTGAKIGLAGFFVTGWRKVTENSTRTAATGGAVVVVAVVAVIAAMALTGKDTPPAAISKPPVSQPTQQPPVNPPTVKPPTVKPPTVEPPTVRPTQPEPTQPEPTEPGTTPPPATPKPTPPEPTTPIFDEGLLTISAPPSGGGVPSSYGPAARAEAVEDAAAGSQWLITIKVPAKNAKPVTIAVNFGKALRWPISAHAGWSCTKAADGKSGACTATNPSAPQPLPISFANPTGGSATDRTFTISAKSGRLYDDDSETLVAPPRTDENLLKVSAGKADPDTHFRILTVAPGADRDKVTLKISYGASLSWPLSASPAGWKCSQANKTCAALNPAKPAPLPAAFTVPQDSSTTARTYTVSATGRPGLRHRFGNAGPDPAGRVAAPDRHTGSAAGPEPVRLQPVPADSGHHRPGHAGDLLGPQPQLPVERGPRLDLLALDRHPPRDLLDRPLQQAVQLRMGCLAGHRRREPVHRDGIGGRSLRHRPSADPARVEPPLTLLPWRPAPRNLGFVRGDGDK</sequence>
<dbReference type="GO" id="GO:0003677">
    <property type="term" value="F:DNA binding"/>
    <property type="evidence" value="ECO:0007669"/>
    <property type="project" value="UniProtKB-KW"/>
</dbReference>
<dbReference type="KEGG" id="kqi:F1D05_08990"/>
<dbReference type="InterPro" id="IPR041916">
    <property type="entry name" value="Anti_sigma_zinc_sf"/>
</dbReference>
<dbReference type="SUPFAM" id="SSF88946">
    <property type="entry name" value="Sigma2 domain of RNA polymerase sigma factors"/>
    <property type="match status" value="1"/>
</dbReference>
<dbReference type="Gene3D" id="1.10.1740.10">
    <property type="match status" value="1"/>
</dbReference>
<keyword evidence="7" id="KW-0812">Transmembrane</keyword>
<reference evidence="11" key="1">
    <citation type="submission" date="2019-09" db="EMBL/GenBank/DDBJ databases">
        <title>Antimicrobial potential of Antarctic Bacteria.</title>
        <authorList>
            <person name="Benaud N."/>
            <person name="Edwards R.J."/>
            <person name="Ferrari B.C."/>
        </authorList>
    </citation>
    <scope>NUCLEOTIDE SEQUENCE [LARGE SCALE GENOMIC DNA]</scope>
    <source>
        <strain evidence="11">SPB151</strain>
    </source>
</reference>
<dbReference type="NCBIfam" id="TIGR02937">
    <property type="entry name" value="sigma70-ECF"/>
    <property type="match status" value="1"/>
</dbReference>
<dbReference type="InterPro" id="IPR014284">
    <property type="entry name" value="RNA_pol_sigma-70_dom"/>
</dbReference>
<keyword evidence="7" id="KW-0472">Membrane</keyword>
<feature type="region of interest" description="Disordered" evidence="6">
    <location>
        <begin position="773"/>
        <end position="821"/>
    </location>
</feature>
<feature type="domain" description="Putative zinc-finger" evidence="9">
    <location>
        <begin position="241"/>
        <end position="274"/>
    </location>
</feature>
<gene>
    <name evidence="10" type="ORF">F1D05_08990</name>
</gene>
<dbReference type="GO" id="GO:0006352">
    <property type="term" value="P:DNA-templated transcription initiation"/>
    <property type="evidence" value="ECO:0007669"/>
    <property type="project" value="InterPro"/>
</dbReference>
<evidence type="ECO:0000256" key="5">
    <source>
        <dbReference type="ARBA" id="ARBA00023163"/>
    </source>
</evidence>
<feature type="domain" description="RNA polymerase sigma-70 region 2" evidence="8">
    <location>
        <begin position="77"/>
        <end position="143"/>
    </location>
</feature>
<protein>
    <submittedName>
        <fullName evidence="10">Sigma-70 family RNA polymerase sigma factor</fullName>
    </submittedName>
</protein>
<dbReference type="PANTHER" id="PTHR43133:SF8">
    <property type="entry name" value="RNA POLYMERASE SIGMA FACTOR HI_1459-RELATED"/>
    <property type="match status" value="1"/>
</dbReference>
<feature type="compositionally biased region" description="Pro residues" evidence="6">
    <location>
        <begin position="375"/>
        <end position="431"/>
    </location>
</feature>
<reference evidence="10 11" key="2">
    <citation type="journal article" date="2020" name="Microbiol. Resour. Announc.">
        <title>Antarctic desert soil bacteria exhibit high novel natural product potential, evaluated through long-read genome sequencing and comparative genomics.</title>
        <authorList>
            <person name="Benaud N."/>
            <person name="Edwards R.J."/>
            <person name="Amos T.G."/>
            <person name="D'Agostino P.M."/>
            <person name="Gutierrez-Chavez C."/>
            <person name="Montgomery K."/>
            <person name="Nicetic I."/>
            <person name="Ferrari B.C."/>
        </authorList>
    </citation>
    <scope>NUCLEOTIDE SEQUENCE [LARGE SCALE GENOMIC DNA]</scope>
    <source>
        <strain evidence="10 11">SPB151</strain>
    </source>
</reference>
<evidence type="ECO:0000256" key="4">
    <source>
        <dbReference type="ARBA" id="ARBA00023125"/>
    </source>
</evidence>
<dbReference type="Gene3D" id="1.10.10.1320">
    <property type="entry name" value="Anti-sigma factor, zinc-finger domain"/>
    <property type="match status" value="1"/>
</dbReference>
<dbReference type="InterPro" id="IPR027383">
    <property type="entry name" value="Znf_put"/>
</dbReference>
<evidence type="ECO:0000256" key="2">
    <source>
        <dbReference type="ARBA" id="ARBA00023015"/>
    </source>
</evidence>
<feature type="region of interest" description="Disordered" evidence="6">
    <location>
        <begin position="667"/>
        <end position="727"/>
    </location>
</feature>
<dbReference type="EMBL" id="CP043661">
    <property type="protein sequence ID" value="QNE17992.1"/>
    <property type="molecule type" value="Genomic_DNA"/>
</dbReference>
<keyword evidence="4" id="KW-0238">DNA-binding</keyword>
<evidence type="ECO:0000256" key="7">
    <source>
        <dbReference type="SAM" id="Phobius"/>
    </source>
</evidence>
<dbReference type="Proteomes" id="UP000515563">
    <property type="component" value="Chromosome"/>
</dbReference>
<dbReference type="InterPro" id="IPR013324">
    <property type="entry name" value="RNA_pol_sigma_r3/r4-like"/>
</dbReference>
<proteinExistence type="inferred from homology"/>
<keyword evidence="11" id="KW-1185">Reference proteome</keyword>
<dbReference type="InterPro" id="IPR039425">
    <property type="entry name" value="RNA_pol_sigma-70-like"/>
</dbReference>
<evidence type="ECO:0000259" key="9">
    <source>
        <dbReference type="Pfam" id="PF13490"/>
    </source>
</evidence>
<keyword evidence="3" id="KW-0731">Sigma factor</keyword>
<feature type="transmembrane region" description="Helical" evidence="7">
    <location>
        <begin position="334"/>
        <end position="355"/>
    </location>
</feature>
<name>A0A7G6WVH7_9ACTN</name>
<dbReference type="AlphaFoldDB" id="A0A7G6WVH7"/>
<evidence type="ECO:0000313" key="10">
    <source>
        <dbReference type="EMBL" id="QNE17992.1"/>
    </source>
</evidence>
<feature type="transmembrane region" description="Helical" evidence="7">
    <location>
        <begin position="302"/>
        <end position="322"/>
    </location>
</feature>
<accession>A0A7G6WVH7</accession>
<dbReference type="InterPro" id="IPR036388">
    <property type="entry name" value="WH-like_DNA-bd_sf"/>
</dbReference>
<dbReference type="Gene3D" id="1.10.10.10">
    <property type="entry name" value="Winged helix-like DNA-binding domain superfamily/Winged helix DNA-binding domain"/>
    <property type="match status" value="1"/>
</dbReference>
<dbReference type="InterPro" id="IPR013325">
    <property type="entry name" value="RNA_pol_sigma_r2"/>
</dbReference>
<evidence type="ECO:0000256" key="3">
    <source>
        <dbReference type="ARBA" id="ARBA00023082"/>
    </source>
</evidence>
<dbReference type="PANTHER" id="PTHR43133">
    <property type="entry name" value="RNA POLYMERASE ECF-TYPE SIGMA FACTO"/>
    <property type="match status" value="1"/>
</dbReference>
<keyword evidence="7" id="KW-1133">Transmembrane helix</keyword>
<evidence type="ECO:0000313" key="11">
    <source>
        <dbReference type="Proteomes" id="UP000515563"/>
    </source>
</evidence>